<evidence type="ECO:0000259" key="17">
    <source>
        <dbReference type="Pfam" id="PF17753"/>
    </source>
</evidence>
<evidence type="ECO:0000256" key="7">
    <source>
        <dbReference type="ARBA" id="ARBA00021795"/>
    </source>
</evidence>
<keyword evidence="10 20" id="KW-0378">Hydrolase</keyword>
<comment type="caution">
    <text evidence="20">The sequence shown here is derived from an EMBL/GenBank/DDBJ whole genome shotgun (WGS) entry which is preliminary data.</text>
</comment>
<keyword evidence="9" id="KW-0732">Signal</keyword>
<dbReference type="InterPro" id="IPR050887">
    <property type="entry name" value="Beta-mannosidase_GH2"/>
</dbReference>
<evidence type="ECO:0000256" key="15">
    <source>
        <dbReference type="ARBA" id="ARBA00031061"/>
    </source>
</evidence>
<evidence type="ECO:0000313" key="20">
    <source>
        <dbReference type="EMBL" id="KAK1750117.1"/>
    </source>
</evidence>
<dbReference type="Proteomes" id="UP001239445">
    <property type="component" value="Unassembled WGS sequence"/>
</dbReference>
<protein>
    <recommendedName>
        <fullName evidence="7">Beta-mannosidase A</fullName>
        <ecNumber evidence="6">3.2.1.25</ecNumber>
    </recommendedName>
    <alternativeName>
        <fullName evidence="15">Mannanase A</fullName>
    </alternativeName>
</protein>
<dbReference type="InterPro" id="IPR041625">
    <property type="entry name" value="Beta-mannosidase_Ig"/>
</dbReference>
<dbReference type="Pfam" id="PF17753">
    <property type="entry name" value="Ig_mannosidase"/>
    <property type="match status" value="1"/>
</dbReference>
<name>A0AAJ0F1K9_9PEZI</name>
<keyword evidence="21" id="KW-1185">Reference proteome</keyword>
<evidence type="ECO:0000256" key="12">
    <source>
        <dbReference type="ARBA" id="ARBA00023277"/>
    </source>
</evidence>
<evidence type="ECO:0000259" key="18">
    <source>
        <dbReference type="Pfam" id="PF17786"/>
    </source>
</evidence>
<comment type="catalytic activity">
    <reaction evidence="1">
        <text>Hydrolysis of terminal, non-reducing beta-D-mannose residues in beta-D-mannosides.</text>
        <dbReference type="EC" id="3.2.1.25"/>
    </reaction>
</comment>
<dbReference type="FunFam" id="3.20.20.80:FF:000084">
    <property type="entry name" value="Beta-mannosidase A"/>
    <property type="match status" value="1"/>
</dbReference>
<dbReference type="Gene3D" id="2.60.120.260">
    <property type="entry name" value="Galactose-binding domain-like"/>
    <property type="match status" value="1"/>
</dbReference>
<dbReference type="PANTHER" id="PTHR43730">
    <property type="entry name" value="BETA-MANNOSIDASE"/>
    <property type="match status" value="1"/>
</dbReference>
<dbReference type="InterPro" id="IPR054593">
    <property type="entry name" value="Beta-mannosidase-like_N2"/>
</dbReference>
<dbReference type="AlphaFoldDB" id="A0AAJ0F1K9"/>
<sequence>MEFFFFNVVRLCFAGLIGSLALFSATVQAKNVVDLSSQKWTLSSSVLNISVPGHVPSQVHLDLFDARVTGDPYYGLNDFNLRWVAWNDWNYTAKLAGLKGSNDTKTFLLFNGLDTFADIFLCGQTVASTANQFRQYSFDVTDTLSSCNATAPELRILFHSATAATSALANLPGQETWPSGVEVVLEFSNRQFMRKQQSDFGWDWGPGFAPCGIWQPAWTVQLEPEEVHVRNTLIDLYRVGQLNNLRPDQTKDWVLNASIDVVGTLPTSAKMVYSIKDASSSVVVGSGELVNITNRGDVISGTAILDASKYKLWWPQGLGGQNLYNVTINVTSESGKTLASSTKRTGFRTVLLYMGEVTPEEIAKGVAPGGHWHFEINGHPFYAKGSNFIPPDAFWPRVTESKIRQLISAAVKGRQNMLRVWASGAYSPDFMYDIADEYGLLLWSEFEFSDSLYPVDADYLENVRQEAHYNVRRVNHHPSLAIWAGGNELENLELLLVNTTGADQYEKYKSEFETLFIGVLGTAVFSNSRSITYMPSSTNNGYLVLNHTAPLPMIERYQDVPDGTIYGNTDYYNYAASQAFNISAYPIGRFSVEFGFHSMPSLASLSNVVPADDLLAFNSTTIMLRNHHYSPRGLRTENFANTSKGMGEMTMAVEAHYPIPNKTSPTANLTAWIYATQVFQADFYKWQISFYRVGSGRPENQMGCLYWQLEDVWQAPTWAGIEYEGRWKMLHHVAADIYNNVIVVPLWNVTSGELQVWVVSDLWSPVQGQVELIWVNWEGDWLESKTLPFTVGGLNGTVVQTTNLTGTFGPNGTMNASEALFVARVTATGTPVGDYATRTMRHTNYWTPTPLASAALVDPGLTVTWDAAHEEFVVEATKGVSMWTWLSTAVDDDVVVNFEDNGFMLLKGELRHISYSVIKPGRDGWRDRVTVRSIWNQTLAT</sequence>
<evidence type="ECO:0000256" key="3">
    <source>
        <dbReference type="ARBA" id="ARBA00004740"/>
    </source>
</evidence>
<evidence type="ECO:0000259" key="16">
    <source>
        <dbReference type="Pfam" id="PF00703"/>
    </source>
</evidence>
<comment type="similarity">
    <text evidence="4">Belongs to the glycosyl hydrolase 2 family. Beta-mannosidase A subfamily.</text>
</comment>
<evidence type="ECO:0000256" key="9">
    <source>
        <dbReference type="ARBA" id="ARBA00022729"/>
    </source>
</evidence>
<evidence type="ECO:0000256" key="8">
    <source>
        <dbReference type="ARBA" id="ARBA00022525"/>
    </source>
</evidence>
<evidence type="ECO:0000313" key="21">
    <source>
        <dbReference type="Proteomes" id="UP001239445"/>
    </source>
</evidence>
<dbReference type="InterPro" id="IPR013783">
    <property type="entry name" value="Ig-like_fold"/>
</dbReference>
<dbReference type="GO" id="GO:0006516">
    <property type="term" value="P:glycoprotein catabolic process"/>
    <property type="evidence" value="ECO:0007669"/>
    <property type="project" value="TreeGrafter"/>
</dbReference>
<dbReference type="PANTHER" id="PTHR43730:SF5">
    <property type="entry name" value="BETA-MANNOSIDASE A"/>
    <property type="match status" value="1"/>
</dbReference>
<dbReference type="InterPro" id="IPR008979">
    <property type="entry name" value="Galactose-bd-like_sf"/>
</dbReference>
<evidence type="ECO:0000256" key="2">
    <source>
        <dbReference type="ARBA" id="ARBA00004613"/>
    </source>
</evidence>
<dbReference type="InterPro" id="IPR017853">
    <property type="entry name" value="GH"/>
</dbReference>
<evidence type="ECO:0000256" key="11">
    <source>
        <dbReference type="ARBA" id="ARBA00023180"/>
    </source>
</evidence>
<dbReference type="Gene3D" id="3.20.20.80">
    <property type="entry name" value="Glycosidases"/>
    <property type="match status" value="1"/>
</dbReference>
<dbReference type="SUPFAM" id="SSF49785">
    <property type="entry name" value="Galactose-binding domain-like"/>
    <property type="match status" value="1"/>
</dbReference>
<accession>A0AAJ0F1K9</accession>
<keyword evidence="11" id="KW-0325">Glycoprotein</keyword>
<keyword evidence="12" id="KW-0119">Carbohydrate metabolism</keyword>
<evidence type="ECO:0000256" key="6">
    <source>
        <dbReference type="ARBA" id="ARBA00012754"/>
    </source>
</evidence>
<dbReference type="GO" id="GO:0005576">
    <property type="term" value="C:extracellular region"/>
    <property type="evidence" value="ECO:0007669"/>
    <property type="project" value="UniProtKB-SubCell"/>
</dbReference>
<feature type="domain" description="Beta-mannosidase Ig-fold" evidence="17">
    <location>
        <begin position="856"/>
        <end position="936"/>
    </location>
</feature>
<dbReference type="GO" id="GO:0000272">
    <property type="term" value="P:polysaccharide catabolic process"/>
    <property type="evidence" value="ECO:0007669"/>
    <property type="project" value="UniProtKB-KW"/>
</dbReference>
<evidence type="ECO:0000256" key="10">
    <source>
        <dbReference type="ARBA" id="ARBA00022801"/>
    </source>
</evidence>
<reference evidence="20" key="1">
    <citation type="submission" date="2023-06" db="EMBL/GenBank/DDBJ databases">
        <title>Genome-scale phylogeny and comparative genomics of the fungal order Sordariales.</title>
        <authorList>
            <consortium name="Lawrence Berkeley National Laboratory"/>
            <person name="Hensen N."/>
            <person name="Bonometti L."/>
            <person name="Westerberg I."/>
            <person name="Brannstrom I.O."/>
            <person name="Guillou S."/>
            <person name="Cros-Aarteil S."/>
            <person name="Calhoun S."/>
            <person name="Haridas S."/>
            <person name="Kuo A."/>
            <person name="Mondo S."/>
            <person name="Pangilinan J."/>
            <person name="Riley R."/>
            <person name="Labutti K."/>
            <person name="Andreopoulos B."/>
            <person name="Lipzen A."/>
            <person name="Chen C."/>
            <person name="Yanf M."/>
            <person name="Daum C."/>
            <person name="Ng V."/>
            <person name="Clum A."/>
            <person name="Steindorff A."/>
            <person name="Ohm R."/>
            <person name="Martin F."/>
            <person name="Silar P."/>
            <person name="Natvig D."/>
            <person name="Lalanne C."/>
            <person name="Gautier V."/>
            <person name="Ament-Velasquez S.L."/>
            <person name="Kruys A."/>
            <person name="Hutchinson M.I."/>
            <person name="Powell A.J."/>
            <person name="Barry K."/>
            <person name="Miller A.N."/>
            <person name="Grigoriev I.V."/>
            <person name="Debuchy R."/>
            <person name="Gladieux P."/>
            <person name="Thoren M.H."/>
            <person name="Johannesson H."/>
        </authorList>
    </citation>
    <scope>NUCLEOTIDE SEQUENCE</scope>
    <source>
        <strain evidence="20">PSN4</strain>
    </source>
</reference>
<evidence type="ECO:0000256" key="5">
    <source>
        <dbReference type="ARBA" id="ARBA00011738"/>
    </source>
</evidence>
<dbReference type="InterPro" id="IPR041447">
    <property type="entry name" value="Mannosidase_ig"/>
</dbReference>
<keyword evidence="13" id="KW-0326">Glycosidase</keyword>
<dbReference type="EMBL" id="MU839849">
    <property type="protein sequence ID" value="KAK1750117.1"/>
    <property type="molecule type" value="Genomic_DNA"/>
</dbReference>
<keyword evidence="14" id="KW-0624">Polysaccharide degradation</keyword>
<evidence type="ECO:0000256" key="4">
    <source>
        <dbReference type="ARBA" id="ARBA00007483"/>
    </source>
</evidence>
<dbReference type="InterPro" id="IPR036156">
    <property type="entry name" value="Beta-gal/glucu_dom_sf"/>
</dbReference>
<comment type="subunit">
    <text evidence="5">Homodimer.</text>
</comment>
<feature type="domain" description="Mannosidase Ig/CBM-like" evidence="18">
    <location>
        <begin position="752"/>
        <end position="832"/>
    </location>
</feature>
<dbReference type="GO" id="GO:0004567">
    <property type="term" value="F:beta-mannosidase activity"/>
    <property type="evidence" value="ECO:0007669"/>
    <property type="project" value="UniProtKB-EC"/>
</dbReference>
<feature type="domain" description="Glycoside hydrolase family 2 immunoglobulin-like beta-sandwich" evidence="16">
    <location>
        <begin position="251"/>
        <end position="348"/>
    </location>
</feature>
<comment type="subcellular location">
    <subcellularLocation>
        <location evidence="2">Secreted</location>
    </subcellularLocation>
</comment>
<dbReference type="SUPFAM" id="SSF49303">
    <property type="entry name" value="beta-Galactosidase/glucuronidase domain"/>
    <property type="match status" value="2"/>
</dbReference>
<organism evidence="20 21">
    <name type="scientific">Echria macrotheca</name>
    <dbReference type="NCBI Taxonomy" id="438768"/>
    <lineage>
        <taxon>Eukaryota</taxon>
        <taxon>Fungi</taxon>
        <taxon>Dikarya</taxon>
        <taxon>Ascomycota</taxon>
        <taxon>Pezizomycotina</taxon>
        <taxon>Sordariomycetes</taxon>
        <taxon>Sordariomycetidae</taxon>
        <taxon>Sordariales</taxon>
        <taxon>Schizotheciaceae</taxon>
        <taxon>Echria</taxon>
    </lineage>
</organism>
<evidence type="ECO:0000256" key="13">
    <source>
        <dbReference type="ARBA" id="ARBA00023295"/>
    </source>
</evidence>
<dbReference type="EC" id="3.2.1.25" evidence="6"/>
<dbReference type="Pfam" id="PF00703">
    <property type="entry name" value="Glyco_hydro_2"/>
    <property type="match status" value="1"/>
</dbReference>
<evidence type="ECO:0000259" key="19">
    <source>
        <dbReference type="Pfam" id="PF22666"/>
    </source>
</evidence>
<keyword evidence="8" id="KW-0964">Secreted</keyword>
<dbReference type="Pfam" id="PF17786">
    <property type="entry name" value="Mannosidase_ig"/>
    <property type="match status" value="1"/>
</dbReference>
<dbReference type="SUPFAM" id="SSF51445">
    <property type="entry name" value="(Trans)glycosidases"/>
    <property type="match status" value="1"/>
</dbReference>
<feature type="domain" description="Beta-mannosidase-like galactose-binding" evidence="19">
    <location>
        <begin position="40"/>
        <end position="215"/>
    </location>
</feature>
<proteinExistence type="inferred from homology"/>
<evidence type="ECO:0000256" key="14">
    <source>
        <dbReference type="ARBA" id="ARBA00023326"/>
    </source>
</evidence>
<gene>
    <name evidence="20" type="ORF">QBC47DRAFT_455479</name>
</gene>
<comment type="pathway">
    <text evidence="3">Glycan metabolism; N-glycan degradation.</text>
</comment>
<dbReference type="Gene3D" id="2.60.40.10">
    <property type="entry name" value="Immunoglobulins"/>
    <property type="match status" value="3"/>
</dbReference>
<dbReference type="InterPro" id="IPR006102">
    <property type="entry name" value="Ig-like_GH2"/>
</dbReference>
<evidence type="ECO:0000256" key="1">
    <source>
        <dbReference type="ARBA" id="ARBA00000829"/>
    </source>
</evidence>
<dbReference type="Pfam" id="PF22666">
    <property type="entry name" value="Glyco_hydro_2_N2"/>
    <property type="match status" value="1"/>
</dbReference>